<organism evidence="6">
    <name type="scientific">Schistocephalus solidus</name>
    <name type="common">Tapeworm</name>
    <dbReference type="NCBI Taxonomy" id="70667"/>
    <lineage>
        <taxon>Eukaryota</taxon>
        <taxon>Metazoa</taxon>
        <taxon>Spiralia</taxon>
        <taxon>Lophotrochozoa</taxon>
        <taxon>Platyhelminthes</taxon>
        <taxon>Cestoda</taxon>
        <taxon>Eucestoda</taxon>
        <taxon>Diphyllobothriidea</taxon>
        <taxon>Diphyllobothriidae</taxon>
        <taxon>Schistocephalus</taxon>
    </lineage>
</organism>
<dbReference type="InterPro" id="IPR036736">
    <property type="entry name" value="ACP-like_sf"/>
</dbReference>
<name>A0A183T1Z4_SCHSO</name>
<dbReference type="InterPro" id="IPR009081">
    <property type="entry name" value="PP-bd_ACP"/>
</dbReference>
<evidence type="ECO:0000313" key="6">
    <source>
        <dbReference type="WBParaSite" id="SSLN_0001089701-mRNA-1"/>
    </source>
</evidence>
<reference evidence="6" key="1">
    <citation type="submission" date="2016-06" db="UniProtKB">
        <authorList>
            <consortium name="WormBaseParasite"/>
        </authorList>
    </citation>
    <scope>IDENTIFICATION</scope>
</reference>
<dbReference type="Pfam" id="PF00550">
    <property type="entry name" value="PP-binding"/>
    <property type="match status" value="1"/>
</dbReference>
<keyword evidence="2" id="KW-0597">Phosphoprotein</keyword>
<feature type="domain" description="Carrier" evidence="3">
    <location>
        <begin position="139"/>
        <end position="182"/>
    </location>
</feature>
<dbReference type="InterPro" id="IPR006162">
    <property type="entry name" value="Ppantetheine_attach_site"/>
</dbReference>
<dbReference type="Gene3D" id="3.40.630.30">
    <property type="match status" value="1"/>
</dbReference>
<keyword evidence="5" id="KW-1185">Reference proteome</keyword>
<dbReference type="EMBL" id="UYSU01035908">
    <property type="protein sequence ID" value="VDL96877.1"/>
    <property type="molecule type" value="Genomic_DNA"/>
</dbReference>
<dbReference type="SUPFAM" id="SSF56801">
    <property type="entry name" value="Acetyl-CoA synthetase-like"/>
    <property type="match status" value="1"/>
</dbReference>
<dbReference type="AlphaFoldDB" id="A0A183T1Z4"/>
<evidence type="ECO:0000256" key="2">
    <source>
        <dbReference type="ARBA" id="ARBA00022553"/>
    </source>
</evidence>
<accession>A0A183T1Z4</accession>
<protein>
    <submittedName>
        <fullName evidence="6">Carrier domain-containing protein</fullName>
    </submittedName>
</protein>
<sequence length="476" mass="52689">MLFQTGDLGFVSPSNSQLYVCGRCDDTVKVNGVKCNLTAIDSFLTGVIDDVISNPKSQYRRFASLRATVTLLIESIQRKAQIVAVFPIKSISGKIDKVKLKVDYHSGVYDHTALAVTKQQHSFVRESALTDTIGRERARAVFAKFLGLEAVNKNAVRPMDDEDFSQLGGDSMTAMLIVSELRYRGIPGNIMHFAGSGRIGILLDQLVQPKEAGDICADLKTSGTFVFEWYPSGADSLSDDHVFNSECKEIVVQMLASSFHQLEPISRCLHFSEEALSLHVEAQLRPDCPNRAVVLLAGFLPSQPDAAGSLNPHSLLPHVRMSMLLLQPSHESPTEEAKRPTGMEEDEHLPPGLFEFFDDLSVQIHITIDRMLTINCHMLGLRTDEVLGTDAKIRLGTLLEKEAMKTAQRMGYKFIDTVNTNQLTQAICENLGYELMNQADFVAYAQDRGLICDPSVGEINCKYMVKRLSPAEDMNA</sequence>
<dbReference type="Gene3D" id="1.10.1200.10">
    <property type="entry name" value="ACP-like"/>
    <property type="match status" value="1"/>
</dbReference>
<evidence type="ECO:0000259" key="3">
    <source>
        <dbReference type="Pfam" id="PF00550"/>
    </source>
</evidence>
<dbReference type="PROSITE" id="PS00012">
    <property type="entry name" value="PHOSPHOPANTETHEINE"/>
    <property type="match status" value="1"/>
</dbReference>
<proteinExistence type="predicted"/>
<evidence type="ECO:0000313" key="5">
    <source>
        <dbReference type="Proteomes" id="UP000275846"/>
    </source>
</evidence>
<dbReference type="Proteomes" id="UP000275846">
    <property type="component" value="Unassembled WGS sequence"/>
</dbReference>
<evidence type="ECO:0000256" key="1">
    <source>
        <dbReference type="ARBA" id="ARBA00022450"/>
    </source>
</evidence>
<dbReference type="STRING" id="70667.A0A183T1Z4"/>
<dbReference type="OrthoDB" id="416786at2759"/>
<reference evidence="4 5" key="2">
    <citation type="submission" date="2018-11" db="EMBL/GenBank/DDBJ databases">
        <authorList>
            <consortium name="Pathogen Informatics"/>
        </authorList>
    </citation>
    <scope>NUCLEOTIDE SEQUENCE [LARGE SCALE GENOMIC DNA]</scope>
    <source>
        <strain evidence="4 5">NST_G2</strain>
    </source>
</reference>
<gene>
    <name evidence="4" type="ORF">SSLN_LOCUS10492</name>
</gene>
<dbReference type="WBParaSite" id="SSLN_0001089701-mRNA-1">
    <property type="protein sequence ID" value="SSLN_0001089701-mRNA-1"/>
    <property type="gene ID" value="SSLN_0001089701"/>
</dbReference>
<evidence type="ECO:0000313" key="4">
    <source>
        <dbReference type="EMBL" id="VDL96877.1"/>
    </source>
</evidence>
<keyword evidence="1" id="KW-0596">Phosphopantetheine</keyword>